<proteinExistence type="predicted"/>
<gene>
    <name evidence="2" type="ORF">GCM10010226_90100</name>
</gene>
<name>A0A918M1Q9_9ACTN</name>
<dbReference type="Proteomes" id="UP000646776">
    <property type="component" value="Unassembled WGS sequence"/>
</dbReference>
<accession>A0A918M1Q9</accession>
<keyword evidence="1" id="KW-0812">Transmembrane</keyword>
<dbReference type="AlphaFoldDB" id="A0A918M1Q9"/>
<comment type="caution">
    <text evidence="2">The sequence shown here is derived from an EMBL/GenBank/DDBJ whole genome shotgun (WGS) entry which is preliminary data.</text>
</comment>
<evidence type="ECO:0000313" key="3">
    <source>
        <dbReference type="Proteomes" id="UP000646776"/>
    </source>
</evidence>
<dbReference type="EMBL" id="BMSA01000058">
    <property type="protein sequence ID" value="GGT98861.1"/>
    <property type="molecule type" value="Genomic_DNA"/>
</dbReference>
<reference evidence="2" key="1">
    <citation type="journal article" date="2014" name="Int. J. Syst. Evol. Microbiol.">
        <title>Complete genome sequence of Corynebacterium casei LMG S-19264T (=DSM 44701T), isolated from a smear-ripened cheese.</title>
        <authorList>
            <consortium name="US DOE Joint Genome Institute (JGI-PGF)"/>
            <person name="Walter F."/>
            <person name="Albersmeier A."/>
            <person name="Kalinowski J."/>
            <person name="Ruckert C."/>
        </authorList>
    </citation>
    <scope>NUCLEOTIDE SEQUENCE</scope>
    <source>
        <strain evidence="2">JCM 4125</strain>
    </source>
</reference>
<evidence type="ECO:0000256" key="1">
    <source>
        <dbReference type="SAM" id="Phobius"/>
    </source>
</evidence>
<keyword evidence="1" id="KW-0472">Membrane</keyword>
<feature type="transmembrane region" description="Helical" evidence="1">
    <location>
        <begin position="39"/>
        <end position="60"/>
    </location>
</feature>
<evidence type="ECO:0000313" key="2">
    <source>
        <dbReference type="EMBL" id="GGT98861.1"/>
    </source>
</evidence>
<sequence>MPPAVLATGQVVEVREPSEGDDGVQRVARFSHSTSVPGLTVFGMVVLGAVVLGVVVTVGFRSRERERAGPAR</sequence>
<reference evidence="2" key="2">
    <citation type="submission" date="2020-09" db="EMBL/GenBank/DDBJ databases">
        <authorList>
            <person name="Sun Q."/>
            <person name="Ohkuma M."/>
        </authorList>
    </citation>
    <scope>NUCLEOTIDE SEQUENCE</scope>
    <source>
        <strain evidence="2">JCM 4125</strain>
    </source>
</reference>
<keyword evidence="3" id="KW-1185">Reference proteome</keyword>
<organism evidence="2 3">
    <name type="scientific">Streptomyces phaeofaciens</name>
    <dbReference type="NCBI Taxonomy" id="68254"/>
    <lineage>
        <taxon>Bacteria</taxon>
        <taxon>Bacillati</taxon>
        <taxon>Actinomycetota</taxon>
        <taxon>Actinomycetes</taxon>
        <taxon>Kitasatosporales</taxon>
        <taxon>Streptomycetaceae</taxon>
        <taxon>Streptomyces</taxon>
    </lineage>
</organism>
<protein>
    <submittedName>
        <fullName evidence="2">Uncharacterized protein</fullName>
    </submittedName>
</protein>
<keyword evidence="1" id="KW-1133">Transmembrane helix</keyword>